<name>A0A317MV97_9GAMM</name>
<gene>
    <name evidence="2" type="ORF">C7443_10446</name>
</gene>
<dbReference type="EMBL" id="QGTJ01000004">
    <property type="protein sequence ID" value="PWV62252.1"/>
    <property type="molecule type" value="Genomic_DNA"/>
</dbReference>
<dbReference type="InterPro" id="IPR024096">
    <property type="entry name" value="NO_sig/Golgi_transp_ligand-bd"/>
</dbReference>
<dbReference type="SUPFAM" id="SSF111126">
    <property type="entry name" value="Ligand-binding domain in the NO signalling and Golgi transport"/>
    <property type="match status" value="1"/>
</dbReference>
<accession>A0A317MV97</accession>
<dbReference type="PANTHER" id="PTHR35090">
    <property type="entry name" value="DNA-DIRECTED RNA POLYMERASE SUBUNIT I"/>
    <property type="match status" value="1"/>
</dbReference>
<evidence type="ECO:0000313" key="2">
    <source>
        <dbReference type="EMBL" id="PWV62252.1"/>
    </source>
</evidence>
<dbReference type="InterPro" id="IPR045987">
    <property type="entry name" value="DUF5943"/>
</dbReference>
<dbReference type="Proteomes" id="UP000246569">
    <property type="component" value="Unassembled WGS sequence"/>
</dbReference>
<evidence type="ECO:0000259" key="1">
    <source>
        <dbReference type="SMART" id="SM00989"/>
    </source>
</evidence>
<reference evidence="2 3" key="1">
    <citation type="submission" date="2018-05" db="EMBL/GenBank/DDBJ databases">
        <title>Genomic Encyclopedia of Type Strains, Phase IV (KMG-IV): sequencing the most valuable type-strain genomes for metagenomic binning, comparative biology and taxonomic classification.</title>
        <authorList>
            <person name="Goeker M."/>
        </authorList>
    </citation>
    <scope>NUCLEOTIDE SEQUENCE [LARGE SCALE GENOMIC DNA]</scope>
    <source>
        <strain evidence="2 3">DSM 23606</strain>
    </source>
</reference>
<keyword evidence="3" id="KW-1185">Reference proteome</keyword>
<comment type="caution">
    <text evidence="2">The sequence shown here is derived from an EMBL/GenBank/DDBJ whole genome shotgun (WGS) entry which is preliminary data.</text>
</comment>
<sequence length="173" mass="19881">MGQPQIPLEVDDVTGWWKADALPMILVPQHFFVNNHKAIEAALGVAEYRKLLDAAGHKSAYYWCQQEAAHYGFTPLQTFEHYLRRLSQRGWGMFSIESFDPESGHARIRLDHSSFVNQYKQADHKVDYMFSGWWEGAVEYVGDALGRHYKVHAEEIQCAAEGAEYCLFEVKPV</sequence>
<dbReference type="OrthoDB" id="8264576at2"/>
<feature type="domain" description="4-vinyl reductase 4VR" evidence="1">
    <location>
        <begin position="105"/>
        <end position="172"/>
    </location>
</feature>
<proteinExistence type="predicted"/>
<protein>
    <submittedName>
        <fullName evidence="2">V4R domain-containing protein</fullName>
    </submittedName>
</protein>
<dbReference type="Pfam" id="PF19367">
    <property type="entry name" value="DUF5943"/>
    <property type="match status" value="1"/>
</dbReference>
<organism evidence="2 3">
    <name type="scientific">Plasticicumulans acidivorans</name>
    <dbReference type="NCBI Taxonomy" id="886464"/>
    <lineage>
        <taxon>Bacteria</taxon>
        <taxon>Pseudomonadati</taxon>
        <taxon>Pseudomonadota</taxon>
        <taxon>Gammaproteobacteria</taxon>
        <taxon>Candidatus Competibacteraceae</taxon>
        <taxon>Plasticicumulans</taxon>
    </lineage>
</organism>
<dbReference type="PANTHER" id="PTHR35090:SF1">
    <property type="entry name" value="SLR0144 PROTEIN"/>
    <property type="match status" value="1"/>
</dbReference>
<dbReference type="Gene3D" id="3.30.1380.20">
    <property type="entry name" value="Trafficking protein particle complex subunit 3"/>
    <property type="match status" value="1"/>
</dbReference>
<dbReference type="InterPro" id="IPR004096">
    <property type="entry name" value="V4R"/>
</dbReference>
<dbReference type="RefSeq" id="WP_110018090.1">
    <property type="nucleotide sequence ID" value="NZ_QGTJ01000004.1"/>
</dbReference>
<evidence type="ECO:0000313" key="3">
    <source>
        <dbReference type="Proteomes" id="UP000246569"/>
    </source>
</evidence>
<dbReference type="SMART" id="SM00989">
    <property type="entry name" value="V4R"/>
    <property type="match status" value="1"/>
</dbReference>
<dbReference type="AlphaFoldDB" id="A0A317MV97"/>